<dbReference type="OrthoDB" id="2157641at2759"/>
<dbReference type="SMART" id="SM00228">
    <property type="entry name" value="PDZ"/>
    <property type="match status" value="1"/>
</dbReference>
<dbReference type="PROSITE" id="PS50106">
    <property type="entry name" value="PDZ"/>
    <property type="match status" value="1"/>
</dbReference>
<dbReference type="GO" id="GO:0005085">
    <property type="term" value="F:guanyl-nucleotide exchange factor activity"/>
    <property type="evidence" value="ECO:0000318"/>
    <property type="project" value="GO_Central"/>
</dbReference>
<dbReference type="RefSeq" id="XP_002115206.1">
    <property type="nucleotide sequence ID" value="XM_002115170.1"/>
</dbReference>
<dbReference type="Gene3D" id="1.10.1000.11">
    <property type="entry name" value="Arf Nucleotide-binding Site Opener,domain 2"/>
    <property type="match status" value="1"/>
</dbReference>
<dbReference type="PANTHER" id="PTHR10663:SF402">
    <property type="entry name" value="MIP16918P"/>
    <property type="match status" value="1"/>
</dbReference>
<dbReference type="InterPro" id="IPR000904">
    <property type="entry name" value="Sec7_dom"/>
</dbReference>
<accession>B3S4N3</accession>
<dbReference type="InterPro" id="IPR023394">
    <property type="entry name" value="Sec7_C_sf"/>
</dbReference>
<dbReference type="PhylomeDB" id="B3S4N3"/>
<dbReference type="SUPFAM" id="SSF50729">
    <property type="entry name" value="PH domain-like"/>
    <property type="match status" value="1"/>
</dbReference>
<evidence type="ECO:0000313" key="5">
    <source>
        <dbReference type="Proteomes" id="UP000009022"/>
    </source>
</evidence>
<dbReference type="Pfam" id="PF00595">
    <property type="entry name" value="PDZ"/>
    <property type="match status" value="1"/>
</dbReference>
<dbReference type="InterPro" id="IPR041681">
    <property type="entry name" value="PH_9"/>
</dbReference>
<dbReference type="InterPro" id="IPR001849">
    <property type="entry name" value="PH_domain"/>
</dbReference>
<gene>
    <name evidence="4" type="ORF">TRIADDRAFT_59149</name>
</gene>
<dbReference type="Gene3D" id="2.30.42.10">
    <property type="match status" value="1"/>
</dbReference>
<dbReference type="FunCoup" id="B3S4N3">
    <property type="interactions" value="595"/>
</dbReference>
<feature type="domain" description="PDZ" evidence="2">
    <location>
        <begin position="6"/>
        <end position="88"/>
    </location>
</feature>
<dbReference type="Pfam" id="PF01369">
    <property type="entry name" value="Sec7"/>
    <property type="match status" value="1"/>
</dbReference>
<sequence length="781" mass="87374">MVDTKFITLYRQPGIGFGFNVIRRKGRPLAICMVLDGGPAKESGQVGVGDIVVSINGKDVSEMLTGEDASHMGQNTPSDSILLSSLQSGSESGFTDKEAQKHISQISTIDTSVVSTNNQLQNKTSNSLHESYTSPQKCMCVPELVTLPQNIVKGSRKTNNFNLDVDNTLDWTIDFAEECVKPNVGNQIECESDSKSGRVNNSGKNISKFMQDPVMQNNRLDSLSRDIYSKQIVSVDSGLSMENSGSDFNNYGRACSKDGDLVWIKVSGIKKTTSAASLKNRTIVRRSLRDSSLNHICNNPCEGQGNPSHLKEIILNNAYDTTEYHRITTADNTKIDKLSCESNTSILKGAPVDSYVDDLAQKMYNLDGYDVNDIAKNINGKSEYARKLGSAYLGLYNFKGERIDNSLRSLLKRMTITGETQDRERVLQHFSRRYYEDNPTVFDSEDQVHTIACALMLLNSDLHGENIGKKMTFNDFVKNLPVPKKNSSLGRDILKFHNRNYTIPLKKASWNGHCKLIRSNLITNAIGNITFKEGQLRCKFTESTDGRRRSKLKGRKWKQRYLSLRGTTLYILKNYSTTEIGSNEADSISLLHAYALRCSDYKGHKRDNIFKLTTSDWKTFLFEAANELELEQWLLSVNVIAARYSSPPLLGGVGNSKKFVRPMLPIISSTLSTRSSLQLQLEELYDAPASSRDRSQQKSGSLKSINFSIPYEHRCWIAGLFGIYMKGERTNNNNTLIAKVIQQAGFDISIRAPTVPIMLHPNLNNYEQIDVMATVLPYTNL</sequence>
<evidence type="ECO:0000259" key="2">
    <source>
        <dbReference type="PROSITE" id="PS50106"/>
    </source>
</evidence>
<dbReference type="Gene3D" id="2.30.29.30">
    <property type="entry name" value="Pleckstrin-homology domain (PH domain)/Phosphotyrosine-binding domain (PTB)"/>
    <property type="match status" value="1"/>
</dbReference>
<keyword evidence="5" id="KW-1185">Reference proteome</keyword>
<evidence type="ECO:0000259" key="3">
    <source>
        <dbReference type="PROSITE" id="PS50190"/>
    </source>
</evidence>
<dbReference type="KEGG" id="tad:TRIADDRAFT_59149"/>
<protein>
    <submittedName>
        <fullName evidence="4">Uncharacterized protein</fullName>
    </submittedName>
</protein>
<dbReference type="STRING" id="10228.B3S4N3"/>
<dbReference type="eggNOG" id="KOG0932">
    <property type="taxonomic scope" value="Eukaryota"/>
</dbReference>
<dbReference type="Proteomes" id="UP000009022">
    <property type="component" value="Unassembled WGS sequence"/>
</dbReference>
<proteinExistence type="predicted"/>
<name>B3S4N3_TRIAD</name>
<evidence type="ECO:0000259" key="1">
    <source>
        <dbReference type="PROSITE" id="PS50003"/>
    </source>
</evidence>
<dbReference type="Pfam" id="PF15410">
    <property type="entry name" value="PH_9"/>
    <property type="match status" value="1"/>
</dbReference>
<organism evidence="4 5">
    <name type="scientific">Trichoplax adhaerens</name>
    <name type="common">Trichoplax reptans</name>
    <dbReference type="NCBI Taxonomy" id="10228"/>
    <lineage>
        <taxon>Eukaryota</taxon>
        <taxon>Metazoa</taxon>
        <taxon>Placozoa</taxon>
        <taxon>Uniplacotomia</taxon>
        <taxon>Trichoplacea</taxon>
        <taxon>Trichoplacidae</taxon>
        <taxon>Trichoplax</taxon>
    </lineage>
</organism>
<dbReference type="PANTHER" id="PTHR10663">
    <property type="entry name" value="GUANYL-NUCLEOTIDE EXCHANGE FACTOR"/>
    <property type="match status" value="1"/>
</dbReference>
<dbReference type="SUPFAM" id="SSF48425">
    <property type="entry name" value="Sec7 domain"/>
    <property type="match status" value="1"/>
</dbReference>
<dbReference type="SMART" id="SM00222">
    <property type="entry name" value="Sec7"/>
    <property type="match status" value="1"/>
</dbReference>
<dbReference type="EMBL" id="DS985249">
    <property type="protein sequence ID" value="EDV22662.1"/>
    <property type="molecule type" value="Genomic_DNA"/>
</dbReference>
<dbReference type="GO" id="GO:0032012">
    <property type="term" value="P:regulation of ARF protein signal transduction"/>
    <property type="evidence" value="ECO:0007669"/>
    <property type="project" value="InterPro"/>
</dbReference>
<dbReference type="InterPro" id="IPR001478">
    <property type="entry name" value="PDZ"/>
</dbReference>
<dbReference type="GeneID" id="6756255"/>
<dbReference type="CTD" id="6756255"/>
<dbReference type="InParanoid" id="B3S4N3"/>
<dbReference type="PROSITE" id="PS50190">
    <property type="entry name" value="SEC7"/>
    <property type="match status" value="1"/>
</dbReference>
<feature type="domain" description="SEC7" evidence="3">
    <location>
        <begin position="335"/>
        <end position="493"/>
    </location>
</feature>
<dbReference type="SUPFAM" id="SSF50156">
    <property type="entry name" value="PDZ domain-like"/>
    <property type="match status" value="1"/>
</dbReference>
<dbReference type="InterPro" id="IPR011993">
    <property type="entry name" value="PH-like_dom_sf"/>
</dbReference>
<dbReference type="AlphaFoldDB" id="B3S4N3"/>
<dbReference type="SMART" id="SM00233">
    <property type="entry name" value="PH"/>
    <property type="match status" value="1"/>
</dbReference>
<dbReference type="HOGENOM" id="CLU_358774_0_0_1"/>
<feature type="domain" description="PH" evidence="1">
    <location>
        <begin position="529"/>
        <end position="642"/>
    </location>
</feature>
<dbReference type="CDD" id="cd00171">
    <property type="entry name" value="Sec7"/>
    <property type="match status" value="1"/>
</dbReference>
<dbReference type="InterPro" id="IPR035999">
    <property type="entry name" value="Sec7_dom_sf"/>
</dbReference>
<evidence type="ECO:0000313" key="4">
    <source>
        <dbReference type="EMBL" id="EDV22662.1"/>
    </source>
</evidence>
<dbReference type="InterPro" id="IPR036034">
    <property type="entry name" value="PDZ_sf"/>
</dbReference>
<dbReference type="PROSITE" id="PS50003">
    <property type="entry name" value="PH_DOMAIN"/>
    <property type="match status" value="1"/>
</dbReference>
<dbReference type="CDD" id="cd00136">
    <property type="entry name" value="PDZ_canonical"/>
    <property type="match status" value="1"/>
</dbReference>
<reference evidence="4 5" key="1">
    <citation type="journal article" date="2008" name="Nature">
        <title>The Trichoplax genome and the nature of placozoans.</title>
        <authorList>
            <person name="Srivastava M."/>
            <person name="Begovic E."/>
            <person name="Chapman J."/>
            <person name="Putnam N.H."/>
            <person name="Hellsten U."/>
            <person name="Kawashima T."/>
            <person name="Kuo A."/>
            <person name="Mitros T."/>
            <person name="Salamov A."/>
            <person name="Carpenter M.L."/>
            <person name="Signorovitch A.Y."/>
            <person name="Moreno M.A."/>
            <person name="Kamm K."/>
            <person name="Grimwood J."/>
            <person name="Schmutz J."/>
            <person name="Shapiro H."/>
            <person name="Grigoriev I.V."/>
            <person name="Buss L.W."/>
            <person name="Schierwater B."/>
            <person name="Dellaporta S.L."/>
            <person name="Rokhsar D.S."/>
        </authorList>
    </citation>
    <scope>NUCLEOTIDE SEQUENCE [LARGE SCALE GENOMIC DNA]</scope>
    <source>
        <strain evidence="4 5">Grell-BS-1999</strain>
    </source>
</reference>